<dbReference type="STRING" id="22663.A0A2I0JW99"/>
<reference evidence="1 2" key="1">
    <citation type="submission" date="2017-11" db="EMBL/GenBank/DDBJ databases">
        <title>De-novo sequencing of pomegranate (Punica granatum L.) genome.</title>
        <authorList>
            <person name="Akparov Z."/>
            <person name="Amiraslanov A."/>
            <person name="Hajiyeva S."/>
            <person name="Abbasov M."/>
            <person name="Kaur K."/>
            <person name="Hamwieh A."/>
            <person name="Solovyev V."/>
            <person name="Salamov A."/>
            <person name="Braich B."/>
            <person name="Kosarev P."/>
            <person name="Mahmoud A."/>
            <person name="Hajiyev E."/>
            <person name="Babayeva S."/>
            <person name="Izzatullayeva V."/>
            <person name="Mammadov A."/>
            <person name="Mammadov A."/>
            <person name="Sharifova S."/>
            <person name="Ojaghi J."/>
            <person name="Eynullazada K."/>
            <person name="Bayramov B."/>
            <person name="Abdulazimova A."/>
            <person name="Shahmuradov I."/>
        </authorList>
    </citation>
    <scope>NUCLEOTIDE SEQUENCE [LARGE SCALE GENOMIC DNA]</scope>
    <source>
        <strain evidence="2">cv. AG2017</strain>
        <tissue evidence="1">Leaf</tissue>
    </source>
</reference>
<name>A0A2I0JW99_PUNGR</name>
<gene>
    <name evidence="1" type="ORF">CRG98_019477</name>
</gene>
<sequence length="111" mass="12559">MGRLGAFNSSNLQLVNMSVEYDPLYDADKGMKVMPSSFHDIGDVEFQDNWGRFWVDLGTSDYLAIDVLLNCMTVLSSEYLGIQQIVFGGRRIGDWEEGMTDPEDGYKSFKI</sequence>
<dbReference type="Proteomes" id="UP000233551">
    <property type="component" value="Unassembled WGS sequence"/>
</dbReference>
<dbReference type="EMBL" id="PGOL01001187">
    <property type="protein sequence ID" value="PKI60133.1"/>
    <property type="molecule type" value="Genomic_DNA"/>
</dbReference>
<dbReference type="InterPro" id="IPR021920">
    <property type="entry name" value="DUF3531"/>
</dbReference>
<dbReference type="PANTHER" id="PTHR46737:SF2">
    <property type="entry name" value="OS02G0827600 PROTEIN"/>
    <property type="match status" value="1"/>
</dbReference>
<keyword evidence="2" id="KW-1185">Reference proteome</keyword>
<dbReference type="PANTHER" id="PTHR46737">
    <property type="entry name" value="OS02G0827600 PROTEIN"/>
    <property type="match status" value="1"/>
</dbReference>
<comment type="caution">
    <text evidence="1">The sequence shown here is derived from an EMBL/GenBank/DDBJ whole genome shotgun (WGS) entry which is preliminary data.</text>
</comment>
<proteinExistence type="predicted"/>
<dbReference type="AlphaFoldDB" id="A0A2I0JW99"/>
<dbReference type="Pfam" id="PF12049">
    <property type="entry name" value="DUF3531"/>
    <property type="match status" value="1"/>
</dbReference>
<organism evidence="1 2">
    <name type="scientific">Punica granatum</name>
    <name type="common">Pomegranate</name>
    <dbReference type="NCBI Taxonomy" id="22663"/>
    <lineage>
        <taxon>Eukaryota</taxon>
        <taxon>Viridiplantae</taxon>
        <taxon>Streptophyta</taxon>
        <taxon>Embryophyta</taxon>
        <taxon>Tracheophyta</taxon>
        <taxon>Spermatophyta</taxon>
        <taxon>Magnoliopsida</taxon>
        <taxon>eudicotyledons</taxon>
        <taxon>Gunneridae</taxon>
        <taxon>Pentapetalae</taxon>
        <taxon>rosids</taxon>
        <taxon>malvids</taxon>
        <taxon>Myrtales</taxon>
        <taxon>Lythraceae</taxon>
        <taxon>Punica</taxon>
    </lineage>
</organism>
<evidence type="ECO:0000313" key="1">
    <source>
        <dbReference type="EMBL" id="PKI60133.1"/>
    </source>
</evidence>
<protein>
    <submittedName>
        <fullName evidence="1">Uncharacterized protein</fullName>
    </submittedName>
</protein>
<accession>A0A2I0JW99</accession>
<evidence type="ECO:0000313" key="2">
    <source>
        <dbReference type="Proteomes" id="UP000233551"/>
    </source>
</evidence>